<dbReference type="SUPFAM" id="SSF50494">
    <property type="entry name" value="Trypsin-like serine proteases"/>
    <property type="match status" value="1"/>
</dbReference>
<dbReference type="Gramene" id="KMT05592">
    <property type="protein sequence ID" value="KMT05592"/>
    <property type="gene ID" value="BVRB_7g168340"/>
</dbReference>
<evidence type="ECO:0000313" key="1">
    <source>
        <dbReference type="EMBL" id="KMT05592.1"/>
    </source>
</evidence>
<reference evidence="1 2" key="1">
    <citation type="journal article" date="2014" name="Nature">
        <title>The genome of the recently domesticated crop plant sugar beet (Beta vulgaris).</title>
        <authorList>
            <person name="Dohm J.C."/>
            <person name="Minoche A.E."/>
            <person name="Holtgrawe D."/>
            <person name="Capella-Gutierrez S."/>
            <person name="Zakrzewski F."/>
            <person name="Tafer H."/>
            <person name="Rupp O."/>
            <person name="Sorensen T.R."/>
            <person name="Stracke R."/>
            <person name="Reinhardt R."/>
            <person name="Goesmann A."/>
            <person name="Kraft T."/>
            <person name="Schulz B."/>
            <person name="Stadler P.F."/>
            <person name="Schmidt T."/>
            <person name="Gabaldon T."/>
            <person name="Lehrach H."/>
            <person name="Weisshaar B."/>
            <person name="Himmelbauer H."/>
        </authorList>
    </citation>
    <scope>NUCLEOTIDE SEQUENCE [LARGE SCALE GENOMIC DNA]</scope>
    <source>
        <tissue evidence="1">Taproot</tissue>
    </source>
</reference>
<dbReference type="AlphaFoldDB" id="A0A0J8BWQ6"/>
<dbReference type="PANTHER" id="PTHR47389:SF8">
    <property type="entry name" value="EXPRESSED PROTEIN"/>
    <property type="match status" value="1"/>
</dbReference>
<organism evidence="1 2">
    <name type="scientific">Beta vulgaris subsp. vulgaris</name>
    <name type="common">Beet</name>
    <dbReference type="NCBI Taxonomy" id="3555"/>
    <lineage>
        <taxon>Eukaryota</taxon>
        <taxon>Viridiplantae</taxon>
        <taxon>Streptophyta</taxon>
        <taxon>Embryophyta</taxon>
        <taxon>Tracheophyta</taxon>
        <taxon>Spermatophyta</taxon>
        <taxon>Magnoliopsida</taxon>
        <taxon>eudicotyledons</taxon>
        <taxon>Gunneridae</taxon>
        <taxon>Pentapetalae</taxon>
        <taxon>Caryophyllales</taxon>
        <taxon>Chenopodiaceae</taxon>
        <taxon>Betoideae</taxon>
        <taxon>Beta</taxon>
    </lineage>
</organism>
<keyword evidence="2" id="KW-1185">Reference proteome</keyword>
<dbReference type="OrthoDB" id="4217619at2759"/>
<name>A0A0J8BWQ6_BETVV</name>
<dbReference type="EMBL" id="KQ090153">
    <property type="protein sequence ID" value="KMT05592.1"/>
    <property type="molecule type" value="Genomic_DNA"/>
</dbReference>
<dbReference type="Pfam" id="PF13365">
    <property type="entry name" value="Trypsin_2"/>
    <property type="match status" value="1"/>
</dbReference>
<dbReference type="InterPro" id="IPR009003">
    <property type="entry name" value="Peptidase_S1_PA"/>
</dbReference>
<accession>A0A0J8BWQ6</accession>
<dbReference type="eggNOG" id="KOG1320">
    <property type="taxonomic scope" value="Eukaryota"/>
</dbReference>
<dbReference type="PANTHER" id="PTHR47389">
    <property type="entry name" value="OS09G0436400 PROTEIN"/>
    <property type="match status" value="1"/>
</dbReference>
<dbReference type="Gene3D" id="2.30.42.10">
    <property type="match status" value="1"/>
</dbReference>
<evidence type="ECO:0000313" key="2">
    <source>
        <dbReference type="Proteomes" id="UP000035740"/>
    </source>
</evidence>
<protein>
    <recommendedName>
        <fullName evidence="3">PDZ domain-containing protein</fullName>
    </recommendedName>
</protein>
<sequence length="460" mass="52045">MMEFQLKDTRKRTPAQVEDEIKEDKGFYEDEYGHLVVTAHLGDRRLEPFLPRFLHKIRDHYALPSTDFIRELGPADFAKKLKTKDDGWDEAILGIASSVVAVSIFTGVKRLIDCSGLIIGWDACKGEATILTSARLLKMPDARKNYYVAVRFVNGMIEVGEEDFVDFYHNLMTVKVKCLTNVKAVSIDTAQEVEDGTEVVSVGRGFLGTLVEGRGILHKEYPYFGCQELWGSNCQGSTWVTTEVSEGGPLITKDGHVCGIAFLDRHRYASRLPHDIITSCLRFFETNGRVVIPWFGIAVIDSNKLPREKLEKLEIFQMTFDEKTPYQNHVIVKEVYDNSPAKKLELRPGDIVRSHGGCAVSSSLEFLELLHKMFEDFNANSSSKISDEECDFIREIKVVTSRYGCDEEVTLKVDSVEASDKKFFTCWPEDGHGVWYGKPRFGSQDEPSITTYVPKFGRTL</sequence>
<gene>
    <name evidence="1" type="ORF">BVRB_7g168340</name>
</gene>
<evidence type="ECO:0008006" key="3">
    <source>
        <dbReference type="Google" id="ProtNLM"/>
    </source>
</evidence>
<dbReference type="KEGG" id="bvg:104899600"/>
<dbReference type="SUPFAM" id="SSF50156">
    <property type="entry name" value="PDZ domain-like"/>
    <property type="match status" value="1"/>
</dbReference>
<dbReference type="InterPro" id="IPR036034">
    <property type="entry name" value="PDZ_sf"/>
</dbReference>
<proteinExistence type="predicted"/>
<dbReference type="Proteomes" id="UP000035740">
    <property type="component" value="Chromosome 7"/>
</dbReference>
<dbReference type="OMA" id="YEDEYGH"/>